<dbReference type="GO" id="GO:0016757">
    <property type="term" value="F:glycosyltransferase activity"/>
    <property type="evidence" value="ECO:0007669"/>
    <property type="project" value="UniProtKB-KW"/>
</dbReference>
<evidence type="ECO:0000256" key="6">
    <source>
        <dbReference type="ARBA" id="ARBA00022984"/>
    </source>
</evidence>
<dbReference type="NCBIfam" id="TIGR01133">
    <property type="entry name" value="murG"/>
    <property type="match status" value="1"/>
</dbReference>
<reference evidence="14" key="1">
    <citation type="journal article" date="2019" name="Int. J. Syst. Evol. Microbiol.">
        <title>The Global Catalogue of Microorganisms (GCM) 10K type strain sequencing project: providing services to taxonomists for standard genome sequencing and annotation.</title>
        <authorList>
            <consortium name="The Broad Institute Genomics Platform"/>
            <consortium name="The Broad Institute Genome Sequencing Center for Infectious Disease"/>
            <person name="Wu L."/>
            <person name="Ma J."/>
        </authorList>
    </citation>
    <scope>NUCLEOTIDE SEQUENCE [LARGE SCALE GENOMIC DNA]</scope>
    <source>
        <strain evidence="14">KCTC 42903</strain>
    </source>
</reference>
<feature type="binding site" evidence="10">
    <location>
        <position position="298"/>
    </location>
    <ligand>
        <name>UDP-N-acetyl-alpha-D-glucosamine</name>
        <dbReference type="ChEBI" id="CHEBI:57705"/>
    </ligand>
</feature>
<keyword evidence="4 10" id="KW-0808">Transferase</keyword>
<comment type="catalytic activity">
    <reaction evidence="10">
        <text>di-trans,octa-cis-undecaprenyl diphospho-N-acetyl-alpha-D-muramoyl-L-alanyl-D-glutamyl-meso-2,6-diaminopimeloyl-D-alanyl-D-alanine + UDP-N-acetyl-alpha-D-glucosamine = di-trans,octa-cis-undecaprenyl diphospho-[N-acetyl-alpha-D-glucosaminyl-(1-&gt;4)]-N-acetyl-alpha-D-muramoyl-L-alanyl-D-glutamyl-meso-2,6-diaminopimeloyl-D-alanyl-D-alanine + UDP + H(+)</text>
        <dbReference type="Rhea" id="RHEA:31227"/>
        <dbReference type="ChEBI" id="CHEBI:15378"/>
        <dbReference type="ChEBI" id="CHEBI:57705"/>
        <dbReference type="ChEBI" id="CHEBI:58223"/>
        <dbReference type="ChEBI" id="CHEBI:61387"/>
        <dbReference type="ChEBI" id="CHEBI:61388"/>
        <dbReference type="EC" id="2.4.1.227"/>
    </reaction>
</comment>
<evidence type="ECO:0000256" key="8">
    <source>
        <dbReference type="ARBA" id="ARBA00023306"/>
    </source>
</evidence>
<dbReference type="CDD" id="cd03785">
    <property type="entry name" value="GT28_MurG"/>
    <property type="match status" value="1"/>
</dbReference>
<keyword evidence="9 10" id="KW-0961">Cell wall biogenesis/degradation</keyword>
<dbReference type="PANTHER" id="PTHR21015">
    <property type="entry name" value="UDP-N-ACETYLGLUCOSAMINE--N-ACETYLMURAMYL-(PENTAPEPTIDE) PYROPHOSPHORYL-UNDECAPRENOL N-ACETYLGLUCOSAMINE TRANSFERASE 1"/>
    <property type="match status" value="1"/>
</dbReference>
<dbReference type="HAMAP" id="MF_00033">
    <property type="entry name" value="MurG"/>
    <property type="match status" value="1"/>
</dbReference>
<dbReference type="SUPFAM" id="SSF53756">
    <property type="entry name" value="UDP-Glycosyltransferase/glycogen phosphorylase"/>
    <property type="match status" value="1"/>
</dbReference>
<evidence type="ECO:0000256" key="9">
    <source>
        <dbReference type="ARBA" id="ARBA00023316"/>
    </source>
</evidence>
<comment type="subcellular location">
    <subcellularLocation>
        <location evidence="10">Cell membrane</location>
        <topology evidence="10">Peripheral membrane protein</topology>
        <orientation evidence="10">Cytoplasmic side</orientation>
    </subcellularLocation>
</comment>
<comment type="function">
    <text evidence="10">Cell wall formation. Catalyzes the transfer of a GlcNAc subunit on undecaprenyl-pyrophosphoryl-MurNAc-pentapeptide (lipid intermediate I) to form undecaprenyl-pyrophosphoryl-MurNAc-(pentapeptide)GlcNAc (lipid intermediate II).</text>
</comment>
<dbReference type="EC" id="2.4.1.227" evidence="10"/>
<comment type="similarity">
    <text evidence="10">Belongs to the glycosyltransferase 28 family. MurG subfamily.</text>
</comment>
<accession>A0ABW5JT30</accession>
<evidence type="ECO:0000259" key="12">
    <source>
        <dbReference type="Pfam" id="PF04101"/>
    </source>
</evidence>
<dbReference type="Gene3D" id="3.40.50.2000">
    <property type="entry name" value="Glycogen Phosphorylase B"/>
    <property type="match status" value="2"/>
</dbReference>
<proteinExistence type="inferred from homology"/>
<dbReference type="RefSeq" id="WP_388018296.1">
    <property type="nucleotide sequence ID" value="NZ_JBHUDT010000003.1"/>
</dbReference>
<sequence length="376" mass="41907">MVSQKYKIILSGGGTGGHIYPAIAIANEIKSRFPEAEFLFVGAKDRMEMEKVPQAGYKIKGLWISGIQRKLTLKNLLFPFKVISSLWSAKNIIKQFKPNMAIGTGGFASGPLLYMAALNNIPSIIQEQNSYPGITNKLLAKKANKICVAYDGLERFFPKEKLIKTGNPVRQDLLDIDTKTVEAKNHFNLKHAKFTLLVIGGSLGSRRINELIEKELDFLDTQNVQIIWQCGKLYYQQYKIYGNTKNVQVYEFLNNMDFAYAAADIVISRAGAISVSELCIVGKPVIFIPSPNVAEDHQTKNALAVVNNNAALLIKEEDLDVDFENKFSQLIASAEKQNELGENIKKLALINATKEIVDEVEKLLKPHLPSSQTKES</sequence>
<feature type="binding site" evidence="10">
    <location>
        <begin position="15"/>
        <end position="17"/>
    </location>
    <ligand>
        <name>UDP-N-acetyl-alpha-D-glucosamine</name>
        <dbReference type="ChEBI" id="CHEBI:57705"/>
    </ligand>
</feature>
<comment type="caution">
    <text evidence="13">The sequence shown here is derived from an EMBL/GenBank/DDBJ whole genome shotgun (WGS) entry which is preliminary data.</text>
</comment>
<organism evidence="13 14">
    <name type="scientific">Gelatiniphilus marinus</name>
    <dbReference type="NCBI Taxonomy" id="1759464"/>
    <lineage>
        <taxon>Bacteria</taxon>
        <taxon>Pseudomonadati</taxon>
        <taxon>Bacteroidota</taxon>
        <taxon>Flavobacteriia</taxon>
        <taxon>Flavobacteriales</taxon>
        <taxon>Flavobacteriaceae</taxon>
        <taxon>Gelatiniphilus</taxon>
    </lineage>
</organism>
<protein>
    <recommendedName>
        <fullName evidence="10">UDP-N-acetylglucosamine--N-acetylmuramyl-(pentapeptide) pyrophosphoryl-undecaprenol N-acetylglucosamine transferase</fullName>
        <ecNumber evidence="10">2.4.1.227</ecNumber>
    </recommendedName>
    <alternativeName>
        <fullName evidence="10">Undecaprenyl-PP-MurNAc-pentapeptide-UDPGlcNAc GlcNAc transferase</fullName>
    </alternativeName>
</protein>
<dbReference type="InterPro" id="IPR004276">
    <property type="entry name" value="GlycoTrans_28_N"/>
</dbReference>
<name>A0ABW5JT30_9FLAO</name>
<feature type="binding site" evidence="10">
    <location>
        <position position="129"/>
    </location>
    <ligand>
        <name>UDP-N-acetyl-alpha-D-glucosamine</name>
        <dbReference type="ChEBI" id="CHEBI:57705"/>
    </ligand>
</feature>
<comment type="caution">
    <text evidence="10">Lacks conserved residue(s) required for the propagation of feature annotation.</text>
</comment>
<keyword evidence="3 10" id="KW-0328">Glycosyltransferase</keyword>
<feature type="domain" description="Glycosyltransferase family 28 N-terminal" evidence="11">
    <location>
        <begin position="8"/>
        <end position="147"/>
    </location>
</feature>
<evidence type="ECO:0000256" key="10">
    <source>
        <dbReference type="HAMAP-Rule" id="MF_00033"/>
    </source>
</evidence>
<evidence type="ECO:0000256" key="3">
    <source>
        <dbReference type="ARBA" id="ARBA00022676"/>
    </source>
</evidence>
<keyword evidence="5 10" id="KW-0133">Cell shape</keyword>
<dbReference type="EMBL" id="JBHULK010000003">
    <property type="protein sequence ID" value="MFD2535280.1"/>
    <property type="molecule type" value="Genomic_DNA"/>
</dbReference>
<keyword evidence="6 10" id="KW-0573">Peptidoglycan synthesis</keyword>
<evidence type="ECO:0000256" key="1">
    <source>
        <dbReference type="ARBA" id="ARBA00022475"/>
    </source>
</evidence>
<feature type="binding site" evidence="10">
    <location>
        <position position="170"/>
    </location>
    <ligand>
        <name>UDP-N-acetyl-alpha-D-glucosamine</name>
        <dbReference type="ChEBI" id="CHEBI:57705"/>
    </ligand>
</feature>
<evidence type="ECO:0000256" key="4">
    <source>
        <dbReference type="ARBA" id="ARBA00022679"/>
    </source>
</evidence>
<comment type="pathway">
    <text evidence="10">Cell wall biogenesis; peptidoglycan biosynthesis.</text>
</comment>
<keyword evidence="8 10" id="KW-0131">Cell cycle</keyword>
<evidence type="ECO:0000313" key="13">
    <source>
        <dbReference type="EMBL" id="MFD2535280.1"/>
    </source>
</evidence>
<gene>
    <name evidence="10 13" type="primary">murG</name>
    <name evidence="13" type="ORF">ACFSQS_09230</name>
</gene>
<feature type="binding site" evidence="10">
    <location>
        <position position="202"/>
    </location>
    <ligand>
        <name>UDP-N-acetyl-alpha-D-glucosamine</name>
        <dbReference type="ChEBI" id="CHEBI:57705"/>
    </ligand>
</feature>
<keyword evidence="2 10" id="KW-0132">Cell division</keyword>
<dbReference type="Pfam" id="PF04101">
    <property type="entry name" value="Glyco_tran_28_C"/>
    <property type="match status" value="1"/>
</dbReference>
<dbReference type="PANTHER" id="PTHR21015:SF22">
    <property type="entry name" value="GLYCOSYLTRANSFERASE"/>
    <property type="match status" value="1"/>
</dbReference>
<keyword evidence="1 10" id="KW-1003">Cell membrane</keyword>
<feature type="domain" description="Glycosyl transferase family 28 C-terminal" evidence="12">
    <location>
        <begin position="195"/>
        <end position="344"/>
    </location>
</feature>
<evidence type="ECO:0000313" key="14">
    <source>
        <dbReference type="Proteomes" id="UP001597441"/>
    </source>
</evidence>
<dbReference type="InterPro" id="IPR006009">
    <property type="entry name" value="GlcNAc_MurG"/>
</dbReference>
<evidence type="ECO:0000256" key="5">
    <source>
        <dbReference type="ARBA" id="ARBA00022960"/>
    </source>
</evidence>
<evidence type="ECO:0000256" key="7">
    <source>
        <dbReference type="ARBA" id="ARBA00023136"/>
    </source>
</evidence>
<dbReference type="InterPro" id="IPR007235">
    <property type="entry name" value="Glyco_trans_28_C"/>
</dbReference>
<keyword evidence="14" id="KW-1185">Reference proteome</keyword>
<keyword evidence="7 10" id="KW-0472">Membrane</keyword>
<dbReference type="Proteomes" id="UP001597441">
    <property type="component" value="Unassembled WGS sequence"/>
</dbReference>
<evidence type="ECO:0000259" key="11">
    <source>
        <dbReference type="Pfam" id="PF03033"/>
    </source>
</evidence>
<dbReference type="Pfam" id="PF03033">
    <property type="entry name" value="Glyco_transf_28"/>
    <property type="match status" value="1"/>
</dbReference>
<evidence type="ECO:0000256" key="2">
    <source>
        <dbReference type="ARBA" id="ARBA00022618"/>
    </source>
</evidence>